<evidence type="ECO:0000256" key="1">
    <source>
        <dbReference type="SAM" id="Phobius"/>
    </source>
</evidence>
<dbReference type="EMBL" id="LODL01000021">
    <property type="protein sequence ID" value="KXB30249.1"/>
    <property type="molecule type" value="Genomic_DNA"/>
</dbReference>
<keyword evidence="1" id="KW-0472">Membrane</keyword>
<organism evidence="2 3">
    <name type="scientific">Dechloromonas denitrificans</name>
    <dbReference type="NCBI Taxonomy" id="281362"/>
    <lineage>
        <taxon>Bacteria</taxon>
        <taxon>Pseudomonadati</taxon>
        <taxon>Pseudomonadota</taxon>
        <taxon>Betaproteobacteria</taxon>
        <taxon>Rhodocyclales</taxon>
        <taxon>Azonexaceae</taxon>
        <taxon>Dechloromonas</taxon>
    </lineage>
</organism>
<proteinExistence type="predicted"/>
<evidence type="ECO:0000313" key="3">
    <source>
        <dbReference type="Proteomes" id="UP000070186"/>
    </source>
</evidence>
<protein>
    <recommendedName>
        <fullName evidence="4">MSHA biogenesis protein MshP</fullName>
    </recommendedName>
</protein>
<dbReference type="AlphaFoldDB" id="A0A133XH42"/>
<accession>A0A133XH42</accession>
<name>A0A133XH42_9RHOO</name>
<dbReference type="STRING" id="281362.AT959_12885"/>
<evidence type="ECO:0008006" key="4">
    <source>
        <dbReference type="Google" id="ProtNLM"/>
    </source>
</evidence>
<feature type="transmembrane region" description="Helical" evidence="1">
    <location>
        <begin position="9"/>
        <end position="31"/>
    </location>
</feature>
<comment type="caution">
    <text evidence="2">The sequence shown here is derived from an EMBL/GenBank/DDBJ whole genome shotgun (WGS) entry which is preliminary data.</text>
</comment>
<keyword evidence="1" id="KW-1133">Transmembrane helix</keyword>
<dbReference type="Proteomes" id="UP000070186">
    <property type="component" value="Unassembled WGS sequence"/>
</dbReference>
<keyword evidence="1" id="KW-0812">Transmembrane</keyword>
<keyword evidence="3" id="KW-1185">Reference proteome</keyword>
<sequence length="146" mass="15333">MRPECQRGFAIVSALFIVVALASLGAAMMYFSTTQHITGLQDLQGSRALAAARTGSDWVVANIMGSESDNAPQYACPAVSPFTFAGFTLTVGCTHSTHDEEGHRIRVYVIAATASAGGAVGSLSYVERRVDTVVATCRLSDNGLLC</sequence>
<reference evidence="2 3" key="1">
    <citation type="submission" date="2015-12" db="EMBL/GenBank/DDBJ databases">
        <title>Nitrous oxide reduction kinetics distinguish bacteria harboring typical versus atypical NosZ.</title>
        <authorList>
            <person name="Yoon S."/>
            <person name="Nissen S."/>
            <person name="Park D."/>
            <person name="Sanford R.A."/>
            <person name="Loeffler F.E."/>
        </authorList>
    </citation>
    <scope>NUCLEOTIDE SEQUENCE [LARGE SCALE GENOMIC DNA]</scope>
    <source>
        <strain evidence="2 3">ATCC BAA-841</strain>
    </source>
</reference>
<evidence type="ECO:0000313" key="2">
    <source>
        <dbReference type="EMBL" id="KXB30249.1"/>
    </source>
</evidence>
<gene>
    <name evidence="2" type="ORF">AT959_12885</name>
</gene>